<gene>
    <name evidence="1" type="ORF">B2M27_09945</name>
</gene>
<sequence length="86" mass="9722">MAYGVIVSNANRTYLDILQPVWYLDFKVMAYGAGTLSYTFDASRFKINVLVLSWHYGSDPVFIINGNLLNFSGLDGCTFLVRMENL</sequence>
<accession>A0ABX3UGT1</accession>
<comment type="caution">
    <text evidence="1">The sequence shown here is derived from an EMBL/GenBank/DDBJ whole genome shotgun (WGS) entry which is preliminary data.</text>
</comment>
<name>A0ABX3UGT1_KLUIN</name>
<evidence type="ECO:0000313" key="2">
    <source>
        <dbReference type="Proteomes" id="UP000192521"/>
    </source>
</evidence>
<dbReference type="EMBL" id="MWPR01000011">
    <property type="protein sequence ID" value="ORJ50586.1"/>
    <property type="molecule type" value="Genomic_DNA"/>
</dbReference>
<proteinExistence type="predicted"/>
<reference evidence="1 2" key="1">
    <citation type="submission" date="2017-02" db="EMBL/GenBank/DDBJ databases">
        <title>Draft genome sequence of a Kluyvera intermedia isolate from a patient with a pancreatic abscess.</title>
        <authorList>
            <person name="Thele R."/>
        </authorList>
    </citation>
    <scope>NUCLEOTIDE SEQUENCE [LARGE SCALE GENOMIC DNA]</scope>
    <source>
        <strain evidence="1 2">FOSA7093</strain>
    </source>
</reference>
<keyword evidence="2" id="KW-1185">Reference proteome</keyword>
<evidence type="ECO:0000313" key="1">
    <source>
        <dbReference type="EMBL" id="ORJ50586.1"/>
    </source>
</evidence>
<dbReference type="Proteomes" id="UP000192521">
    <property type="component" value="Unassembled WGS sequence"/>
</dbReference>
<protein>
    <submittedName>
        <fullName evidence="1">Uncharacterized protein</fullName>
    </submittedName>
</protein>
<organism evidence="1 2">
    <name type="scientific">Kluyvera intermedia</name>
    <name type="common">Enterobacter intermedius</name>
    <dbReference type="NCBI Taxonomy" id="61648"/>
    <lineage>
        <taxon>Bacteria</taxon>
        <taxon>Pseudomonadati</taxon>
        <taxon>Pseudomonadota</taxon>
        <taxon>Gammaproteobacteria</taxon>
        <taxon>Enterobacterales</taxon>
        <taxon>Enterobacteriaceae</taxon>
        <taxon>Kluyvera</taxon>
    </lineage>
</organism>
<dbReference type="RefSeq" id="WP_085006062.1">
    <property type="nucleotide sequence ID" value="NZ_MWPR01000011.1"/>
</dbReference>